<keyword evidence="2" id="KW-0539">Nucleus</keyword>
<dbReference type="EMBL" id="BTRK01000005">
    <property type="protein sequence ID" value="GMR53400.1"/>
    <property type="molecule type" value="Genomic_DNA"/>
</dbReference>
<dbReference type="Pfam" id="PF04825">
    <property type="entry name" value="Rad21_Rec8_N"/>
    <property type="match status" value="1"/>
</dbReference>
<sequence>YCSISARQVSKAMFYSTDLLLRKDARFSLIWRLAITKGQAGGSKKRQILAVNINSVVAELLQRIPTQPLTVDQQKNCFSLRLISQLLYGTCIVLQYQISNLHVDAKHVWDSCRHIRFDEKEKMSKKRKKDENRDDIDWDEYIPVEQLSKKRRRKSEVDLERTDLHESQVVMGMDFLDRALVTSRSAYDFTNITLPDDTMFIGAGMHDPMFIQPEQDLIPTTDAMMDAFLNGEDATLTTKESSENRSSVADISQLHVKRAPKSPRGNRAGSETVERHRASSHVSQISMDQSRVMQQPLMDDMMMIDDLNLSSSMAGIEGDTRTSVPANFVSTGPLAISSQVDPALEPILPSEPSQILPIQDVSPILDTGTVAPIEDIFIRNKPDDSRIFLEGDDEEAKRASAGSEERRRDMGDLMMMDELEDRERARKREAIEPSRIEETPKVKRRKEDGDESEEREARILRPKREPQPTKLDGAFMKESMADYSDILIGRNARRVKLDDQRKKKATDLMKSVPTLMGKHLVKNHILNNLFKLLKVDKIKLIDEHYPLADDERIIEPFEEMEKKRRQLDRV</sequence>
<evidence type="ECO:0000256" key="2">
    <source>
        <dbReference type="ARBA" id="ARBA00023242"/>
    </source>
</evidence>
<feature type="non-terminal residue" evidence="5">
    <location>
        <position position="570"/>
    </location>
</feature>
<dbReference type="GO" id="GO:0003682">
    <property type="term" value="F:chromatin binding"/>
    <property type="evidence" value="ECO:0007669"/>
    <property type="project" value="TreeGrafter"/>
</dbReference>
<evidence type="ECO:0000256" key="1">
    <source>
        <dbReference type="ARBA" id="ARBA00004123"/>
    </source>
</evidence>
<evidence type="ECO:0000256" key="3">
    <source>
        <dbReference type="SAM" id="MobiDB-lite"/>
    </source>
</evidence>
<dbReference type="PANTHER" id="PTHR12585:SF27">
    <property type="entry name" value="MEIOTIC RECOMBINATION PROTEIN REC8 HOMOLOG"/>
    <property type="match status" value="1"/>
</dbReference>
<feature type="non-terminal residue" evidence="5">
    <location>
        <position position="1"/>
    </location>
</feature>
<keyword evidence="6" id="KW-1185">Reference proteome</keyword>
<protein>
    <recommendedName>
        <fullName evidence="4">Rad21/Rec8-like protein N-terminal domain-containing protein</fullName>
    </recommendedName>
</protein>
<accession>A0AAN5I6U2</accession>
<evidence type="ECO:0000313" key="6">
    <source>
        <dbReference type="Proteomes" id="UP001328107"/>
    </source>
</evidence>
<dbReference type="GO" id="GO:0030893">
    <property type="term" value="C:meiotic cohesin complex"/>
    <property type="evidence" value="ECO:0007669"/>
    <property type="project" value="TreeGrafter"/>
</dbReference>
<comment type="subcellular location">
    <subcellularLocation>
        <location evidence="1">Nucleus</location>
    </subcellularLocation>
</comment>
<dbReference type="AlphaFoldDB" id="A0AAN5I6U2"/>
<evidence type="ECO:0000259" key="4">
    <source>
        <dbReference type="Pfam" id="PF04825"/>
    </source>
</evidence>
<feature type="region of interest" description="Disordered" evidence="3">
    <location>
        <begin position="256"/>
        <end position="285"/>
    </location>
</feature>
<dbReference type="InterPro" id="IPR006910">
    <property type="entry name" value="Rad21_Rec8_N"/>
</dbReference>
<dbReference type="InterPro" id="IPR039781">
    <property type="entry name" value="Rad21/Rec8-like"/>
</dbReference>
<reference evidence="6" key="1">
    <citation type="submission" date="2022-10" db="EMBL/GenBank/DDBJ databases">
        <title>Genome assembly of Pristionchus species.</title>
        <authorList>
            <person name="Yoshida K."/>
            <person name="Sommer R.J."/>
        </authorList>
    </citation>
    <scope>NUCLEOTIDE SEQUENCE [LARGE SCALE GENOMIC DNA]</scope>
    <source>
        <strain evidence="6">RS5460</strain>
    </source>
</reference>
<feature type="domain" description="Rad21/Rec8-like protein N-terminal" evidence="4">
    <location>
        <begin position="13"/>
        <end position="127"/>
    </location>
</feature>
<evidence type="ECO:0000313" key="5">
    <source>
        <dbReference type="EMBL" id="GMR53400.1"/>
    </source>
</evidence>
<gene>
    <name evidence="5" type="ORF">PMAYCL1PPCAC_23595</name>
</gene>
<dbReference type="PANTHER" id="PTHR12585">
    <property type="entry name" value="SCC1 / RAD21 FAMILY MEMBER"/>
    <property type="match status" value="1"/>
</dbReference>
<feature type="compositionally biased region" description="Basic and acidic residues" evidence="3">
    <location>
        <begin position="388"/>
        <end position="411"/>
    </location>
</feature>
<organism evidence="5 6">
    <name type="scientific">Pristionchus mayeri</name>
    <dbReference type="NCBI Taxonomy" id="1317129"/>
    <lineage>
        <taxon>Eukaryota</taxon>
        <taxon>Metazoa</taxon>
        <taxon>Ecdysozoa</taxon>
        <taxon>Nematoda</taxon>
        <taxon>Chromadorea</taxon>
        <taxon>Rhabditida</taxon>
        <taxon>Rhabditina</taxon>
        <taxon>Diplogasteromorpha</taxon>
        <taxon>Diplogasteroidea</taxon>
        <taxon>Neodiplogasteridae</taxon>
        <taxon>Pristionchus</taxon>
    </lineage>
</organism>
<feature type="compositionally biased region" description="Basic and acidic residues" evidence="3">
    <location>
        <begin position="421"/>
        <end position="448"/>
    </location>
</feature>
<feature type="compositionally biased region" description="Basic and acidic residues" evidence="3">
    <location>
        <begin position="455"/>
        <end position="467"/>
    </location>
</feature>
<name>A0AAN5I6U2_9BILA</name>
<dbReference type="GO" id="GO:0006302">
    <property type="term" value="P:double-strand break repair"/>
    <property type="evidence" value="ECO:0007669"/>
    <property type="project" value="TreeGrafter"/>
</dbReference>
<proteinExistence type="predicted"/>
<comment type="caution">
    <text evidence="5">The sequence shown here is derived from an EMBL/GenBank/DDBJ whole genome shotgun (WGS) entry which is preliminary data.</text>
</comment>
<dbReference type="Proteomes" id="UP001328107">
    <property type="component" value="Unassembled WGS sequence"/>
</dbReference>
<dbReference type="GO" id="GO:0005634">
    <property type="term" value="C:nucleus"/>
    <property type="evidence" value="ECO:0007669"/>
    <property type="project" value="UniProtKB-SubCell"/>
</dbReference>
<dbReference type="GO" id="GO:0051177">
    <property type="term" value="P:meiotic sister chromatid cohesion"/>
    <property type="evidence" value="ECO:0007669"/>
    <property type="project" value="TreeGrafter"/>
</dbReference>
<feature type="region of interest" description="Disordered" evidence="3">
    <location>
        <begin position="388"/>
        <end position="470"/>
    </location>
</feature>